<feature type="transmembrane region" description="Helical" evidence="5">
    <location>
        <begin position="153"/>
        <end position="176"/>
    </location>
</feature>
<sequence>MQLTPQNKLNKYVYYLINTLVVSFFLTVLTFKKGYSYATITLGAIGLIYLLILLFKRKSKSKPDYDDKLFIMAFFTYFMTFALSAIIHKGGFKEIDNPGRVLLFLTLLLLFRHFPLNIKLIFHAIPIGSAFLGILASYQKFYLGLEKPFPGQMIIQAGDMAIAIATFSFAITFYFLDKKNHKLAVLYLACSLLGMLASALTGARGGWVGLPFILALIIFFYRKSLNKKISFVIFLIIISSMLAIGMNSNTGVISRYYEAKSDITRYLNEKDKVSSIGARLDMWTNALVAINEKPILGWGKLGYEEFQNKRVSTGDMSIYTARFNSLHNQYLENLVKRGIIGFIGLLLIIYIPLRLFIKELNNQNTEIKCISILGFVHIISHLFFFLTQTFLAHTSGISFYTFLIMLFYSMCKQLKRQETV</sequence>
<feature type="transmembrane region" description="Helical" evidence="5">
    <location>
        <begin position="392"/>
        <end position="411"/>
    </location>
</feature>
<keyword evidence="4 5" id="KW-0472">Membrane</keyword>
<dbReference type="Pfam" id="PF04932">
    <property type="entry name" value="Wzy_C"/>
    <property type="match status" value="1"/>
</dbReference>
<reference evidence="7 8" key="1">
    <citation type="submission" date="2018-06" db="EMBL/GenBank/DDBJ databases">
        <authorList>
            <consortium name="Pathogen Informatics"/>
            <person name="Doyle S."/>
        </authorList>
    </citation>
    <scope>NUCLEOTIDE SEQUENCE [LARGE SCALE GENOMIC DNA]</scope>
    <source>
        <strain evidence="7 8">NCTC1659</strain>
    </source>
</reference>
<feature type="transmembrane region" description="Helical" evidence="5">
    <location>
        <begin position="338"/>
        <end position="357"/>
    </location>
</feature>
<dbReference type="RefSeq" id="WP_078219092.1">
    <property type="nucleotide sequence ID" value="NZ_MUXZ01000030.1"/>
</dbReference>
<feature type="transmembrane region" description="Helical" evidence="5">
    <location>
        <begin position="369"/>
        <end position="386"/>
    </location>
</feature>
<comment type="subcellular location">
    <subcellularLocation>
        <location evidence="1">Membrane</location>
        <topology evidence="1">Multi-pass membrane protein</topology>
    </subcellularLocation>
</comment>
<dbReference type="Proteomes" id="UP000254329">
    <property type="component" value="Unassembled WGS sequence"/>
</dbReference>
<evidence type="ECO:0000313" key="7">
    <source>
        <dbReference type="EMBL" id="STO60067.1"/>
    </source>
</evidence>
<dbReference type="InterPro" id="IPR007016">
    <property type="entry name" value="O-antigen_ligase-rel_domated"/>
</dbReference>
<evidence type="ECO:0000256" key="2">
    <source>
        <dbReference type="ARBA" id="ARBA00022692"/>
    </source>
</evidence>
<feature type="transmembrane region" description="Helical" evidence="5">
    <location>
        <begin position="99"/>
        <end position="114"/>
    </location>
</feature>
<proteinExistence type="predicted"/>
<dbReference type="GO" id="GO:0016020">
    <property type="term" value="C:membrane"/>
    <property type="evidence" value="ECO:0007669"/>
    <property type="project" value="UniProtKB-SubCell"/>
</dbReference>
<feature type="transmembrane region" description="Helical" evidence="5">
    <location>
        <begin position="206"/>
        <end position="222"/>
    </location>
</feature>
<dbReference type="STRING" id="733.B0186_09265"/>
<feature type="transmembrane region" description="Helical" evidence="5">
    <location>
        <begin position="37"/>
        <end position="55"/>
    </location>
</feature>
<dbReference type="AlphaFoldDB" id="A0A1V4AZG2"/>
<feature type="domain" description="O-antigen ligase-related" evidence="6">
    <location>
        <begin position="191"/>
        <end position="345"/>
    </location>
</feature>
<keyword evidence="3 5" id="KW-1133">Transmembrane helix</keyword>
<dbReference type="EMBL" id="UGHF01000001">
    <property type="protein sequence ID" value="STO60067.1"/>
    <property type="molecule type" value="Genomic_DNA"/>
</dbReference>
<evidence type="ECO:0000259" key="6">
    <source>
        <dbReference type="Pfam" id="PF04932"/>
    </source>
</evidence>
<keyword evidence="2 5" id="KW-0812">Transmembrane</keyword>
<feature type="transmembrane region" description="Helical" evidence="5">
    <location>
        <begin position="12"/>
        <end position="31"/>
    </location>
</feature>
<accession>A0A1V4AZG2</accession>
<feature type="transmembrane region" description="Helical" evidence="5">
    <location>
        <begin position="229"/>
        <end position="246"/>
    </location>
</feature>
<name>A0A1V4AZG2_9PAST</name>
<feature type="transmembrane region" description="Helical" evidence="5">
    <location>
        <begin position="67"/>
        <end position="87"/>
    </location>
</feature>
<dbReference type="PANTHER" id="PTHR37422:SF17">
    <property type="entry name" value="O-ANTIGEN LIGASE"/>
    <property type="match status" value="1"/>
</dbReference>
<feature type="transmembrane region" description="Helical" evidence="5">
    <location>
        <begin position="121"/>
        <end position="141"/>
    </location>
</feature>
<evidence type="ECO:0000313" key="8">
    <source>
        <dbReference type="Proteomes" id="UP000254329"/>
    </source>
</evidence>
<protein>
    <submittedName>
        <fullName evidence="7">Lipooligosaccharide biosynthesis protein</fullName>
    </submittedName>
</protein>
<evidence type="ECO:0000256" key="3">
    <source>
        <dbReference type="ARBA" id="ARBA00022989"/>
    </source>
</evidence>
<feature type="transmembrane region" description="Helical" evidence="5">
    <location>
        <begin position="183"/>
        <end position="200"/>
    </location>
</feature>
<gene>
    <name evidence="7" type="primary">rfaL</name>
    <name evidence="7" type="ORF">NCTC1659_01337</name>
</gene>
<dbReference type="InterPro" id="IPR051533">
    <property type="entry name" value="WaaL-like"/>
</dbReference>
<keyword evidence="8" id="KW-1185">Reference proteome</keyword>
<evidence type="ECO:0000256" key="5">
    <source>
        <dbReference type="SAM" id="Phobius"/>
    </source>
</evidence>
<evidence type="ECO:0000256" key="1">
    <source>
        <dbReference type="ARBA" id="ARBA00004141"/>
    </source>
</evidence>
<organism evidence="7 8">
    <name type="scientific">Canicola haemoglobinophilus</name>
    <dbReference type="NCBI Taxonomy" id="733"/>
    <lineage>
        <taxon>Bacteria</taxon>
        <taxon>Pseudomonadati</taxon>
        <taxon>Pseudomonadota</taxon>
        <taxon>Gammaproteobacteria</taxon>
        <taxon>Pasteurellales</taxon>
        <taxon>Pasteurellaceae</taxon>
        <taxon>Canicola</taxon>
    </lineage>
</organism>
<evidence type="ECO:0000256" key="4">
    <source>
        <dbReference type="ARBA" id="ARBA00023136"/>
    </source>
</evidence>
<dbReference type="PANTHER" id="PTHR37422">
    <property type="entry name" value="TEICHURONIC ACID BIOSYNTHESIS PROTEIN TUAE"/>
    <property type="match status" value="1"/>
</dbReference>